<evidence type="ECO:0000313" key="8">
    <source>
        <dbReference type="Proteomes" id="UP001056635"/>
    </source>
</evidence>
<feature type="compositionally biased region" description="Basic and acidic residues" evidence="5">
    <location>
        <begin position="1"/>
        <end position="10"/>
    </location>
</feature>
<feature type="coiled-coil region" evidence="4">
    <location>
        <begin position="400"/>
        <end position="471"/>
    </location>
</feature>
<sequence length="721" mass="76544">MSGGDGKDSRGPTGGVNGVSGSGGPNGGKGWTTTTDPGGWTVHHYTGGGNSTSSQGKGGGNGNSGSASGSTRVNLSLFPEAQASIAAGMSINISVIDGLWGFTFLKSKTVTGAIETALSRLTGLVTEAAPLAGRFAGVVVGSLLPTTLAKDDPDYMGPIHDRIVQALLAEKVTDIAPEALPLAGTVPVKARIQDIVKDEKQLIAVVRPGKTEPAEQVQVVQAVATPRKDVYQVRLVNGMPPLHIRISDQTQSAANQPADVISDVKDDAPASVMPAGGNNTHDAIVYFPSEAQQEPIYISVIDVIPASNLKQLNELAEKQKTEWALTSQLDQLNAALPRIQSPDYKLPDLTDDENVLFRQDSYAAQRAQIKLFEIIHARAGAEALEAEAVVAHAKGEADKAARLLQQVTELRNSLPAMEAQLAALREEAAKIHAQYEVMYTAANERFFQQRAEANQKAVAAYRQQRKEEQENALKEAMATARIKSADQLKQEIEAALQAITIPLADRQRVETVKLPNTIKINIPEIAVRKPEINIPQIITPKPVINIPSFNFPAPPSFMPQKSLAERQAWAQTRLAVPGTVVLRGFSSAEPFSRSPLSFAGHETGSVTFAGEGADSLWQRATEVRRILQQTSHPLPAVAMLTAISMAGSDISTVMLAGEVLGLPSEAELRQAHDTVKLSLTAQLVQQGKPAGHCAGAAPAACSRVGGADVDVAGQGYRFLPL</sequence>
<dbReference type="InterPro" id="IPR036302">
    <property type="entry name" value="Pyosin/cloacin_T_dom_sf"/>
</dbReference>
<feature type="compositionally biased region" description="Gly residues" evidence="5">
    <location>
        <begin position="46"/>
        <end position="63"/>
    </location>
</feature>
<keyword evidence="8" id="KW-1185">Reference proteome</keyword>
<dbReference type="InterPro" id="IPR016128">
    <property type="entry name" value="Pyosin/cloacin_T_dom"/>
</dbReference>
<evidence type="ECO:0000256" key="4">
    <source>
        <dbReference type="SAM" id="Coils"/>
    </source>
</evidence>
<name>A0ABY4RDB1_9GAMM</name>
<feature type="compositionally biased region" description="Gly residues" evidence="5">
    <location>
        <begin position="12"/>
        <end position="30"/>
    </location>
</feature>
<dbReference type="SUPFAM" id="SSF69369">
    <property type="entry name" value="Cloacin translocation domain"/>
    <property type="match status" value="1"/>
</dbReference>
<proteinExistence type="predicted"/>
<protein>
    <recommendedName>
        <fullName evidence="6">Pyosin/cloacin translocation domain-containing protein</fullName>
    </recommendedName>
</protein>
<evidence type="ECO:0000256" key="5">
    <source>
        <dbReference type="SAM" id="MobiDB-lite"/>
    </source>
</evidence>
<dbReference type="Proteomes" id="UP001056635">
    <property type="component" value="Chromosome"/>
</dbReference>
<keyword evidence="2" id="KW-0044">Antibiotic</keyword>
<evidence type="ECO:0000313" key="7">
    <source>
        <dbReference type="EMBL" id="UQY45452.1"/>
    </source>
</evidence>
<dbReference type="EMBL" id="CP082904">
    <property type="protein sequence ID" value="UQY45452.1"/>
    <property type="molecule type" value="Genomic_DNA"/>
</dbReference>
<feature type="domain" description="Pyosin/cloacin translocation" evidence="6">
    <location>
        <begin position="26"/>
        <end position="323"/>
    </location>
</feature>
<keyword evidence="4" id="KW-0175">Coiled coil</keyword>
<organism evidence="7 8">
    <name type="scientific">Mixta hanseatica</name>
    <dbReference type="NCBI Taxonomy" id="2872648"/>
    <lineage>
        <taxon>Bacteria</taxon>
        <taxon>Pseudomonadati</taxon>
        <taxon>Pseudomonadota</taxon>
        <taxon>Gammaproteobacteria</taxon>
        <taxon>Enterobacterales</taxon>
        <taxon>Erwiniaceae</taxon>
        <taxon>Mixta</taxon>
    </lineage>
</organism>
<evidence type="ECO:0000259" key="6">
    <source>
        <dbReference type="Pfam" id="PF03515"/>
    </source>
</evidence>
<keyword evidence="1" id="KW-0929">Antimicrobial</keyword>
<feature type="region of interest" description="Disordered" evidence="5">
    <location>
        <begin position="1"/>
        <end position="70"/>
    </location>
</feature>
<feature type="compositionally biased region" description="Low complexity" evidence="5">
    <location>
        <begin position="31"/>
        <end position="41"/>
    </location>
</feature>
<evidence type="ECO:0000256" key="3">
    <source>
        <dbReference type="ARBA" id="ARBA00023048"/>
    </source>
</evidence>
<gene>
    <name evidence="7" type="ORF">K6958_07275</name>
</gene>
<dbReference type="InterPro" id="IPR024575">
    <property type="entry name" value="Cloacin_colicin"/>
</dbReference>
<reference evidence="7" key="1">
    <citation type="submission" date="2021-09" db="EMBL/GenBank/DDBJ databases">
        <title>First case of bloodstream infection caused by Mixta hanseatica sp. nov., a member of the Erwiniaceae family.</title>
        <authorList>
            <person name="Both A."/>
            <person name="Huang J."/>
            <person name="Wenzel P."/>
            <person name="Aepfelbacher M."/>
            <person name="Rohde H."/>
            <person name="Christner M."/>
            <person name="Hentschke M."/>
        </authorList>
    </citation>
    <scope>NUCLEOTIDE SEQUENCE</scope>
    <source>
        <strain evidence="7">X22927</strain>
    </source>
</reference>
<evidence type="ECO:0000256" key="1">
    <source>
        <dbReference type="ARBA" id="ARBA00022529"/>
    </source>
</evidence>
<dbReference type="PRINTS" id="PR01295">
    <property type="entry name" value="CLOACIN"/>
</dbReference>
<dbReference type="Pfam" id="PF03515">
    <property type="entry name" value="Cloacin"/>
    <property type="match status" value="1"/>
</dbReference>
<dbReference type="RefSeq" id="WP_249894011.1">
    <property type="nucleotide sequence ID" value="NZ_CP082904.1"/>
</dbReference>
<accession>A0ABY4RDB1</accession>
<keyword evidence="3" id="KW-0078">Bacteriocin</keyword>
<evidence type="ECO:0000256" key="2">
    <source>
        <dbReference type="ARBA" id="ARBA00023022"/>
    </source>
</evidence>